<dbReference type="Gene3D" id="2.130.10.10">
    <property type="entry name" value="YVTN repeat-like/Quinoprotein amine dehydrogenase"/>
    <property type="match status" value="2"/>
</dbReference>
<organism evidence="2 3">
    <name type="scientific">Virgisporangium aurantiacum</name>
    <dbReference type="NCBI Taxonomy" id="175570"/>
    <lineage>
        <taxon>Bacteria</taxon>
        <taxon>Bacillati</taxon>
        <taxon>Actinomycetota</taxon>
        <taxon>Actinomycetes</taxon>
        <taxon>Micromonosporales</taxon>
        <taxon>Micromonosporaceae</taxon>
        <taxon>Virgisporangium</taxon>
    </lineage>
</organism>
<dbReference type="AlphaFoldDB" id="A0A8J3Z1F9"/>
<name>A0A8J3Z1F9_9ACTN</name>
<evidence type="ECO:0000313" key="3">
    <source>
        <dbReference type="Proteomes" id="UP000612585"/>
    </source>
</evidence>
<keyword evidence="3" id="KW-1185">Reference proteome</keyword>
<keyword evidence="1" id="KW-0472">Membrane</keyword>
<sequence>MVNRIYERFMDAADGDMPPSRLTADEVYAAAWRRRQRRVEVWTAVAVVALLVATIVGMQVRKPPAGHEVAVPPTPTPTPSPLGGLPNGTRDGGVVFAAATDADHLYAVITRCPGTDCTTQLLGSDDAGATWTLRSTDLGDPSNDYYVTAPAAGVLYRTVERTDVVESGPVTKVRIPKISTDGGRSWTDVQATTTPVTSVPANGWLECRNIPSQHPCPGLVVVDPATARSAPLATPPGFTVSSVVNVPAAAGFWVEGYDEEKKAPAVAVSTDRGRSWTVHAFAAEPRESGVTAASVDGVTGYAVVSEYHAGKTTRANPTPGPASSTHHVYRTGDAGQTWQRVDSGTALFGNQVDLQASFVARDGTHFVMTVSGWVQQWYVSRDNGHSYEPAGPTGLTPYLGLANAPMFGVVTHAPGLYLAFDVDSVYRSTDGLRFTRHPVRI</sequence>
<feature type="transmembrane region" description="Helical" evidence="1">
    <location>
        <begin position="41"/>
        <end position="60"/>
    </location>
</feature>
<keyword evidence="1" id="KW-1133">Transmembrane helix</keyword>
<proteinExistence type="predicted"/>
<dbReference type="EMBL" id="BOPG01000012">
    <property type="protein sequence ID" value="GIJ54528.1"/>
    <property type="molecule type" value="Genomic_DNA"/>
</dbReference>
<evidence type="ECO:0000313" key="2">
    <source>
        <dbReference type="EMBL" id="GIJ54528.1"/>
    </source>
</evidence>
<reference evidence="2" key="1">
    <citation type="submission" date="2021-01" db="EMBL/GenBank/DDBJ databases">
        <title>Whole genome shotgun sequence of Virgisporangium aurantiacum NBRC 16421.</title>
        <authorList>
            <person name="Komaki H."/>
            <person name="Tamura T."/>
        </authorList>
    </citation>
    <scope>NUCLEOTIDE SEQUENCE</scope>
    <source>
        <strain evidence="2">NBRC 16421</strain>
    </source>
</reference>
<evidence type="ECO:0000256" key="1">
    <source>
        <dbReference type="SAM" id="Phobius"/>
    </source>
</evidence>
<keyword evidence="1" id="KW-0812">Transmembrane</keyword>
<dbReference type="InterPro" id="IPR015943">
    <property type="entry name" value="WD40/YVTN_repeat-like_dom_sf"/>
</dbReference>
<protein>
    <submittedName>
        <fullName evidence="2">Uncharacterized protein</fullName>
    </submittedName>
</protein>
<gene>
    <name evidence="2" type="ORF">Vau01_020440</name>
</gene>
<comment type="caution">
    <text evidence="2">The sequence shown here is derived from an EMBL/GenBank/DDBJ whole genome shotgun (WGS) entry which is preliminary data.</text>
</comment>
<dbReference type="InterPro" id="IPR036278">
    <property type="entry name" value="Sialidase_sf"/>
</dbReference>
<dbReference type="RefSeq" id="WP_203989715.1">
    <property type="nucleotide sequence ID" value="NZ_BOPG01000012.1"/>
</dbReference>
<dbReference type="SUPFAM" id="SSF50939">
    <property type="entry name" value="Sialidases"/>
    <property type="match status" value="2"/>
</dbReference>
<accession>A0A8J3Z1F9</accession>
<dbReference type="Proteomes" id="UP000612585">
    <property type="component" value="Unassembled WGS sequence"/>
</dbReference>